<gene>
    <name evidence="4" type="ORF">CLV58_114114</name>
</gene>
<evidence type="ECO:0000313" key="4">
    <source>
        <dbReference type="EMBL" id="PRY35529.1"/>
    </source>
</evidence>
<dbReference type="Pfam" id="PF03022">
    <property type="entry name" value="MRJP"/>
    <property type="match status" value="1"/>
</dbReference>
<keyword evidence="2" id="KW-0964">Secreted</keyword>
<dbReference type="InterPro" id="IPR011042">
    <property type="entry name" value="6-blade_b-propeller_TolB-like"/>
</dbReference>
<dbReference type="RefSeq" id="WP_170108726.1">
    <property type="nucleotide sequence ID" value="NZ_PVTE01000014.1"/>
</dbReference>
<evidence type="ECO:0000256" key="1">
    <source>
        <dbReference type="ARBA" id="ARBA00004613"/>
    </source>
</evidence>
<comment type="subcellular location">
    <subcellularLocation>
        <location evidence="1">Secreted</location>
    </subcellularLocation>
</comment>
<dbReference type="GO" id="GO:0005576">
    <property type="term" value="C:extracellular region"/>
    <property type="evidence" value="ECO:0007669"/>
    <property type="project" value="UniProtKB-SubCell"/>
</dbReference>
<dbReference type="PANTHER" id="PTHR10009">
    <property type="entry name" value="PROTEIN YELLOW-RELATED"/>
    <property type="match status" value="1"/>
</dbReference>
<accession>A0A2T0SQ42</accession>
<feature type="signal peptide" evidence="3">
    <location>
        <begin position="1"/>
        <end position="24"/>
    </location>
</feature>
<comment type="caution">
    <text evidence="4">The sequence shown here is derived from an EMBL/GenBank/DDBJ whole genome shotgun (WGS) entry which is preliminary data.</text>
</comment>
<dbReference type="SUPFAM" id="SSF63829">
    <property type="entry name" value="Calcium-dependent phosphotriesterase"/>
    <property type="match status" value="1"/>
</dbReference>
<keyword evidence="3" id="KW-0732">Signal</keyword>
<reference evidence="4 5" key="1">
    <citation type="submission" date="2018-03" db="EMBL/GenBank/DDBJ databases">
        <title>Genomic Encyclopedia of Archaeal and Bacterial Type Strains, Phase II (KMG-II): from individual species to whole genera.</title>
        <authorList>
            <person name="Goeker M."/>
        </authorList>
    </citation>
    <scope>NUCLEOTIDE SEQUENCE [LARGE SCALE GENOMIC DNA]</scope>
    <source>
        <strain evidence="4 5">DSM 28354</strain>
    </source>
</reference>
<dbReference type="EMBL" id="PVTE01000014">
    <property type="protein sequence ID" value="PRY35529.1"/>
    <property type="molecule type" value="Genomic_DNA"/>
</dbReference>
<feature type="chain" id="PRO_5015740618" evidence="3">
    <location>
        <begin position="25"/>
        <end position="373"/>
    </location>
</feature>
<sequence length="373" mass="41891">MMYSFRKQAAIAGLLFASALTASAQNAKLEPVFKDDTYQLTGVAVSKTGRMFVNYPYWTDTYKYALVEVMKDGSKKPYPDEGWNSWKIGGAASGQDLANKWVCVQSEYVDDKDRLWVIDPASPKQAGVYRDAHKLVCFDLATNKVIKNYSFKGIVGPLSYLNDIRVDTKREIVYITESQQGGIAIVDIKSGKIRMALQGDPSVKADPNFKFVIDGRLLRDDKGPVVFNSDGLALTPDGDMLYYKPLSDDKLYRIETKYLLDEKIGDKDLAAKVDTLGRYTTTDGMAMDSKSRLYLGDILNYTMLRLDAGAGTKAPLKRETLVTDKTLLQWPDSYAIYNGYLYITTSQIDHMAKNNGGKSTRTRPYEVFRMKID</sequence>
<name>A0A2T0SQ42_9BACT</name>
<evidence type="ECO:0000256" key="3">
    <source>
        <dbReference type="SAM" id="SignalP"/>
    </source>
</evidence>
<dbReference type="PANTHER" id="PTHR10009:SF18">
    <property type="entry name" value="PROTEIN YELLOW-LIKE PROTEIN"/>
    <property type="match status" value="1"/>
</dbReference>
<evidence type="ECO:0000313" key="5">
    <source>
        <dbReference type="Proteomes" id="UP000238375"/>
    </source>
</evidence>
<dbReference type="Gene3D" id="2.120.10.30">
    <property type="entry name" value="TolB, C-terminal domain"/>
    <property type="match status" value="1"/>
</dbReference>
<protein>
    <submittedName>
        <fullName evidence="4">Major royal jelly protein</fullName>
    </submittedName>
</protein>
<evidence type="ECO:0000256" key="2">
    <source>
        <dbReference type="ARBA" id="ARBA00022525"/>
    </source>
</evidence>
<dbReference type="Proteomes" id="UP000238375">
    <property type="component" value="Unassembled WGS sequence"/>
</dbReference>
<dbReference type="AlphaFoldDB" id="A0A2T0SQ42"/>
<dbReference type="InterPro" id="IPR017996">
    <property type="entry name" value="MRJP/yellow-related"/>
</dbReference>
<proteinExistence type="predicted"/>
<organism evidence="4 5">
    <name type="scientific">Spirosoma oryzae</name>
    <dbReference type="NCBI Taxonomy" id="1469603"/>
    <lineage>
        <taxon>Bacteria</taxon>
        <taxon>Pseudomonadati</taxon>
        <taxon>Bacteroidota</taxon>
        <taxon>Cytophagia</taxon>
        <taxon>Cytophagales</taxon>
        <taxon>Cytophagaceae</taxon>
        <taxon>Spirosoma</taxon>
    </lineage>
</organism>
<keyword evidence="5" id="KW-1185">Reference proteome</keyword>